<feature type="region of interest" description="Disordered" evidence="1">
    <location>
        <begin position="462"/>
        <end position="502"/>
    </location>
</feature>
<dbReference type="PANTHER" id="PTHR40861:SF1">
    <property type="entry name" value="PHOSPHATIDATE PHOSPHATASE APP1 CATALYTIC DOMAIN-CONTAINING PROTEIN"/>
    <property type="match status" value="1"/>
</dbReference>
<dbReference type="EMBL" id="HBGW01058600">
    <property type="protein sequence ID" value="CAD9598931.1"/>
    <property type="molecule type" value="Transcribed_RNA"/>
</dbReference>
<feature type="region of interest" description="Disordered" evidence="1">
    <location>
        <begin position="656"/>
        <end position="701"/>
    </location>
</feature>
<feature type="compositionally biased region" description="Basic and acidic residues" evidence="1">
    <location>
        <begin position="668"/>
        <end position="683"/>
    </location>
</feature>
<evidence type="ECO:0000313" key="2">
    <source>
        <dbReference type="EMBL" id="CAD9598931.1"/>
    </source>
</evidence>
<evidence type="ECO:0000256" key="1">
    <source>
        <dbReference type="SAM" id="MobiDB-lite"/>
    </source>
</evidence>
<dbReference type="AlphaFoldDB" id="A0A7S2PID7"/>
<organism evidence="2">
    <name type="scientific">Zooxanthella nutricula</name>
    <dbReference type="NCBI Taxonomy" id="1333877"/>
    <lineage>
        <taxon>Eukaryota</taxon>
        <taxon>Sar</taxon>
        <taxon>Alveolata</taxon>
        <taxon>Dinophyceae</taxon>
        <taxon>Peridiniales</taxon>
        <taxon>Peridiniales incertae sedis</taxon>
        <taxon>Zooxanthella</taxon>
    </lineage>
</organism>
<feature type="compositionally biased region" description="Low complexity" evidence="1">
    <location>
        <begin position="481"/>
        <end position="498"/>
    </location>
</feature>
<accession>A0A7S2PID7</accession>
<proteinExistence type="predicted"/>
<protein>
    <submittedName>
        <fullName evidence="2">Uncharacterized protein</fullName>
    </submittedName>
</protein>
<dbReference type="PANTHER" id="PTHR40861">
    <property type="entry name" value="DUF2183 DOMAIN-CONTAINING PROTEIN"/>
    <property type="match status" value="1"/>
</dbReference>
<reference evidence="2" key="1">
    <citation type="submission" date="2021-01" db="EMBL/GenBank/DDBJ databases">
        <authorList>
            <person name="Corre E."/>
            <person name="Pelletier E."/>
            <person name="Niang G."/>
            <person name="Scheremetjew M."/>
            <person name="Finn R."/>
            <person name="Kale V."/>
            <person name="Holt S."/>
            <person name="Cochrane G."/>
            <person name="Meng A."/>
            <person name="Brown T."/>
            <person name="Cohen L."/>
        </authorList>
    </citation>
    <scope>NUCLEOTIDE SEQUENCE</scope>
    <source>
        <strain evidence="2">RCC3387</strain>
    </source>
</reference>
<gene>
    <name evidence="2" type="ORF">BRAN1462_LOCUS37245</name>
</gene>
<name>A0A7S2PID7_9DINO</name>
<feature type="compositionally biased region" description="Basic and acidic residues" evidence="1">
    <location>
        <begin position="463"/>
        <end position="476"/>
    </location>
</feature>
<sequence length="765" mass="86655">MLQQYNLCFYQTPSYVLSDMLFRQAILCVLAFEIQRNILPQPHRNIFLRRSLPMREEKKPSRHASSIAQDIDQTILDILSSYQPLLPENSATIVIFVFICMEEALLVAHEGGHVAPYIGYMSVFCIIVNLVYVMLRARQSESMILHLNEMVHWMVQKDDQETLQFVICNVNISSLLELGGERMLELLTNYALDKKLLSLMTKAILVTALQEKNVRFNQMDQVAMLRIFLSCRGTDLTALKNVIDGSGNYQNLYKLVYKDVHIAYVRKRLLGHLQREAYKVREKLGCAFGIKVLSDVDDTLHSSGGHFPAGVDARFPKHMVYPGCLTLFQILDRSRGPWCDDMKSALAIDGMVSCNLVFLSARPHVYKNIAESHSYRLFEMLVRDQRMHSLPTLLPGRLRSGIGAMFMQPLKNTMAWKNVGINKFKTYVDFRELYLEYDYIFFGDNGQGDLYAAQRMLANSDTSTRRRSTEALERAEPSATSSLCDDASGDSSSSDSSDGNAPRTPCKILACVIHEVLHESKALAMEPSNDRGPAWREEQKRNRLLFHRTYVGAAVELHRCNPDLVTVDDLKAVATEAAQEFEGERYSFADYAGESHDFWTDVEKELNEDIERANVLLREAGRELVPLVLPPPESSMDDRFFSSPRAVPAILHRMGRQKRQNLTTLSSRRLDESPTDTEDRPDSQETPDGFYLTSTSSSDCGSEAEVANLETAASFTDADMRLQVAEEARCLSRERAETSGSSVRRVSFAAMAEEVPVTPTRNRYR</sequence>